<feature type="domain" description="WW" evidence="2">
    <location>
        <begin position="98"/>
        <end position="132"/>
    </location>
</feature>
<dbReference type="GO" id="GO:0032259">
    <property type="term" value="P:methylation"/>
    <property type="evidence" value="ECO:0007669"/>
    <property type="project" value="UniProtKB-KW"/>
</dbReference>
<dbReference type="Gene3D" id="3.40.50.150">
    <property type="entry name" value="Vaccinia Virus protein VP39"/>
    <property type="match status" value="1"/>
</dbReference>
<feature type="region of interest" description="Disordered" evidence="1">
    <location>
        <begin position="318"/>
        <end position="421"/>
    </location>
</feature>
<dbReference type="CDD" id="cd00201">
    <property type="entry name" value="WW"/>
    <property type="match status" value="1"/>
</dbReference>
<proteinExistence type="predicted"/>
<dbReference type="Gene3D" id="2.20.70.10">
    <property type="match status" value="1"/>
</dbReference>
<name>A0A1Q9DPW8_SYMMI</name>
<dbReference type="CDD" id="cd02440">
    <property type="entry name" value="AdoMet_MTases"/>
    <property type="match status" value="1"/>
</dbReference>
<dbReference type="Pfam" id="PF00397">
    <property type="entry name" value="WW"/>
    <property type="match status" value="1"/>
</dbReference>
<evidence type="ECO:0000256" key="1">
    <source>
        <dbReference type="SAM" id="MobiDB-lite"/>
    </source>
</evidence>
<dbReference type="Proteomes" id="UP000186817">
    <property type="component" value="Unassembled WGS sequence"/>
</dbReference>
<keyword evidence="4" id="KW-1185">Reference proteome</keyword>
<dbReference type="InterPro" id="IPR001202">
    <property type="entry name" value="WW_dom"/>
</dbReference>
<dbReference type="AlphaFoldDB" id="A0A1Q9DPW8"/>
<sequence length="732" mass="81594">MTEVKKSGSLKAIWLSLPDVRRLSSAAAESLHSGQVAGVCSHMESWLCPKQCLLQCKWPMASRLLDESHAIAAFKQQLGIHVKEEEEFGWIAEVGIQSPLPPRWTAHSDASSGYVYYVDHDRQVSSWENPLVPCLRRIVEIGRNYLKCYTAGFFEEQKGILWHQHKQELDKWHGPFMDDAGRQYFVNSEDGISSWQDPRIDAQYVFELESGLLTSLEEILPPARPDTPNFDPKDGHWKTAEGAEVLTLDSPKETQHIIASAARKTFRERKSRTLTTTAQKNARAEYRSTMERMSSVAERLRSLQLDDEEAQRLQLMRKTEARRQRRSGGTAASAPPALAVVRIPSSAEDQARTRQKPTVLDDDACPRPPLSRQDTVPPPPPPEEVMQEALAPNIAPATSPSCAENFAPPAHPPSPQAGKRPVLHGTLERALSQKSQDDAFQGSAFAELELKVRPEAVNVVKLPQFPECFGYVVIVRAAGYPHLGGAMLESNVVQKSMDGTENATDQGTEPSEPPCRPTRAYELLGTRVVLAEGDAALTNTGWRTWAGGWLLAKHFEDQRLEQPRRVLDLSCGTGLAGIALAKAGHEVVLCDLPMNVQTIKDNLARNRCAECPLVEQACAVGYTWGRPLPKELQQPFDVVLCGDVLYHVWSGKLQHEFLRTLQEICCRSRPGPTIVFAGQVRSGRQENQVTEYIADHLGYKEVPVCLDPTWFRQPGPLVVDAKYRLMRLEPPE</sequence>
<dbReference type="Pfam" id="PF10294">
    <property type="entry name" value="Methyltransf_16"/>
    <property type="match status" value="1"/>
</dbReference>
<dbReference type="SUPFAM" id="SSF53335">
    <property type="entry name" value="S-adenosyl-L-methionine-dependent methyltransferases"/>
    <property type="match status" value="1"/>
</dbReference>
<evidence type="ECO:0000313" key="3">
    <source>
        <dbReference type="EMBL" id="OLP97204.1"/>
    </source>
</evidence>
<dbReference type="SUPFAM" id="SSF51045">
    <property type="entry name" value="WW domain"/>
    <property type="match status" value="1"/>
</dbReference>
<dbReference type="InterPro" id="IPR036020">
    <property type="entry name" value="WW_dom_sf"/>
</dbReference>
<dbReference type="GO" id="GO:0008168">
    <property type="term" value="F:methyltransferase activity"/>
    <property type="evidence" value="ECO:0007669"/>
    <property type="project" value="UniProtKB-KW"/>
</dbReference>
<gene>
    <name evidence="3" type="primary">mettl21b</name>
    <name evidence="3" type="ORF">AK812_SmicGene20468</name>
</gene>
<dbReference type="InterPro" id="IPR019410">
    <property type="entry name" value="Methyltransf_16"/>
</dbReference>
<accession>A0A1Q9DPW8</accession>
<dbReference type="SMART" id="SM00456">
    <property type="entry name" value="WW"/>
    <property type="match status" value="2"/>
</dbReference>
<dbReference type="OrthoDB" id="407325at2759"/>
<dbReference type="PROSITE" id="PS01159">
    <property type="entry name" value="WW_DOMAIN_1"/>
    <property type="match status" value="2"/>
</dbReference>
<organism evidence="3 4">
    <name type="scientific">Symbiodinium microadriaticum</name>
    <name type="common">Dinoflagellate</name>
    <name type="synonym">Zooxanthella microadriatica</name>
    <dbReference type="NCBI Taxonomy" id="2951"/>
    <lineage>
        <taxon>Eukaryota</taxon>
        <taxon>Sar</taxon>
        <taxon>Alveolata</taxon>
        <taxon>Dinophyceae</taxon>
        <taxon>Suessiales</taxon>
        <taxon>Symbiodiniaceae</taxon>
        <taxon>Symbiodinium</taxon>
    </lineage>
</organism>
<dbReference type="PANTHER" id="PTHR14614:SF163">
    <property type="entry name" value="METHYLTRANSFERASE SMALL DOMAIN-CONTAINING PROTEIN"/>
    <property type="match status" value="1"/>
</dbReference>
<feature type="region of interest" description="Disordered" evidence="1">
    <location>
        <begin position="271"/>
        <end position="290"/>
    </location>
</feature>
<dbReference type="PANTHER" id="PTHR14614">
    <property type="entry name" value="HEPATOCELLULAR CARCINOMA-ASSOCIATED ANTIGEN"/>
    <property type="match status" value="1"/>
</dbReference>
<comment type="caution">
    <text evidence="3">The sequence shown here is derived from an EMBL/GenBank/DDBJ whole genome shotgun (WGS) entry which is preliminary data.</text>
</comment>
<protein>
    <submittedName>
        <fullName evidence="3">Protein-lysine methyltransferase METTL21B</fullName>
    </submittedName>
</protein>
<reference evidence="3 4" key="1">
    <citation type="submission" date="2016-02" db="EMBL/GenBank/DDBJ databases">
        <title>Genome analysis of coral dinoflagellate symbionts highlights evolutionary adaptations to a symbiotic lifestyle.</title>
        <authorList>
            <person name="Aranda M."/>
            <person name="Li Y."/>
            <person name="Liew Y.J."/>
            <person name="Baumgarten S."/>
            <person name="Simakov O."/>
            <person name="Wilson M."/>
            <person name="Piel J."/>
            <person name="Ashoor H."/>
            <person name="Bougouffa S."/>
            <person name="Bajic V.B."/>
            <person name="Ryu T."/>
            <person name="Ravasi T."/>
            <person name="Bayer T."/>
            <person name="Micklem G."/>
            <person name="Kim H."/>
            <person name="Bhak J."/>
            <person name="Lajeunesse T.C."/>
            <person name="Voolstra C.R."/>
        </authorList>
    </citation>
    <scope>NUCLEOTIDE SEQUENCE [LARGE SCALE GENOMIC DNA]</scope>
    <source>
        <strain evidence="3 4">CCMP2467</strain>
    </source>
</reference>
<dbReference type="InterPro" id="IPR029063">
    <property type="entry name" value="SAM-dependent_MTases_sf"/>
</dbReference>
<feature type="domain" description="WW" evidence="2">
    <location>
        <begin position="172"/>
        <end position="200"/>
    </location>
</feature>
<evidence type="ECO:0000259" key="2">
    <source>
        <dbReference type="PROSITE" id="PS50020"/>
    </source>
</evidence>
<dbReference type="EMBL" id="LSRX01000442">
    <property type="protein sequence ID" value="OLP97204.1"/>
    <property type="molecule type" value="Genomic_DNA"/>
</dbReference>
<keyword evidence="3" id="KW-0489">Methyltransferase</keyword>
<keyword evidence="3" id="KW-0808">Transferase</keyword>
<evidence type="ECO:0000313" key="4">
    <source>
        <dbReference type="Proteomes" id="UP000186817"/>
    </source>
</evidence>
<dbReference type="PROSITE" id="PS50020">
    <property type="entry name" value="WW_DOMAIN_2"/>
    <property type="match status" value="2"/>
</dbReference>